<accession>A0AAN7V921</accession>
<dbReference type="Pfam" id="PF16038">
    <property type="entry name" value="TMIE"/>
    <property type="match status" value="1"/>
</dbReference>
<keyword evidence="2" id="KW-0472">Membrane</keyword>
<evidence type="ECO:0000313" key="3">
    <source>
        <dbReference type="EMBL" id="KAK5641814.1"/>
    </source>
</evidence>
<keyword evidence="2" id="KW-0812">Transmembrane</keyword>
<evidence type="ECO:0000256" key="1">
    <source>
        <dbReference type="SAM" id="Coils"/>
    </source>
</evidence>
<evidence type="ECO:0000313" key="4">
    <source>
        <dbReference type="Proteomes" id="UP001329430"/>
    </source>
</evidence>
<comment type="caution">
    <text evidence="3">The sequence shown here is derived from an EMBL/GenBank/DDBJ whole genome shotgun (WGS) entry which is preliminary data.</text>
</comment>
<dbReference type="PANTHER" id="PTHR28635:SF1">
    <property type="entry name" value="TRANSMEMBRANE INNER EAR EXPRESSED PROTEIN"/>
    <property type="match status" value="1"/>
</dbReference>
<dbReference type="EMBL" id="JAVRBK010000007">
    <property type="protein sequence ID" value="KAK5641814.1"/>
    <property type="molecule type" value="Genomic_DNA"/>
</dbReference>
<protein>
    <recommendedName>
        <fullName evidence="5">Transmembrane inner ear expressed protein</fullName>
    </recommendedName>
</protein>
<dbReference type="AlphaFoldDB" id="A0AAN7V921"/>
<evidence type="ECO:0008006" key="5">
    <source>
        <dbReference type="Google" id="ProtNLM"/>
    </source>
</evidence>
<dbReference type="Proteomes" id="UP001329430">
    <property type="component" value="Chromosome 7"/>
</dbReference>
<keyword evidence="4" id="KW-1185">Reference proteome</keyword>
<name>A0AAN7V921_9COLE</name>
<reference evidence="3 4" key="1">
    <citation type="journal article" date="2024" name="Insects">
        <title>An Improved Chromosome-Level Genome Assembly of the Firefly Pyrocoelia pectoralis.</title>
        <authorList>
            <person name="Fu X."/>
            <person name="Meyer-Rochow V.B."/>
            <person name="Ballantyne L."/>
            <person name="Zhu X."/>
        </authorList>
    </citation>
    <scope>NUCLEOTIDE SEQUENCE [LARGE SCALE GENOMIC DNA]</scope>
    <source>
        <strain evidence="3">XCY_ONT2</strain>
    </source>
</reference>
<keyword evidence="2" id="KW-1133">Transmembrane helix</keyword>
<gene>
    <name evidence="3" type="ORF">RI129_010361</name>
</gene>
<evidence type="ECO:0000256" key="2">
    <source>
        <dbReference type="SAM" id="Phobius"/>
    </source>
</evidence>
<organism evidence="3 4">
    <name type="scientific">Pyrocoelia pectoralis</name>
    <dbReference type="NCBI Taxonomy" id="417401"/>
    <lineage>
        <taxon>Eukaryota</taxon>
        <taxon>Metazoa</taxon>
        <taxon>Ecdysozoa</taxon>
        <taxon>Arthropoda</taxon>
        <taxon>Hexapoda</taxon>
        <taxon>Insecta</taxon>
        <taxon>Pterygota</taxon>
        <taxon>Neoptera</taxon>
        <taxon>Endopterygota</taxon>
        <taxon>Coleoptera</taxon>
        <taxon>Polyphaga</taxon>
        <taxon>Elateriformia</taxon>
        <taxon>Elateroidea</taxon>
        <taxon>Lampyridae</taxon>
        <taxon>Lampyrinae</taxon>
        <taxon>Pyrocoelia</taxon>
    </lineage>
</organism>
<proteinExistence type="predicted"/>
<feature type="transmembrane region" description="Helical" evidence="2">
    <location>
        <begin position="28"/>
        <end position="50"/>
    </location>
</feature>
<feature type="coiled-coil region" evidence="1">
    <location>
        <begin position="81"/>
        <end position="112"/>
    </location>
</feature>
<sequence>MASFQPNPNKETEIWIEKPISDDLGFRIWHLLFFCFSGVILLVILICCCIKIRVPRTKQEIEADYQRKKIAVKFREKLKLIQNQEMDAMDLKRALEIIQEDLRNEHQNIDEQYLGKNRTCDKIGEKGHTMTELVAHEK</sequence>
<dbReference type="PANTHER" id="PTHR28635">
    <property type="entry name" value="TRANSMEMBRANE INNER EAR EXPRESSED PROTEIN"/>
    <property type="match status" value="1"/>
</dbReference>
<keyword evidence="1" id="KW-0175">Coiled coil</keyword>
<dbReference type="InterPro" id="IPR032006">
    <property type="entry name" value="TMIE"/>
</dbReference>